<dbReference type="Gene3D" id="3.40.50.12370">
    <property type="match status" value="1"/>
</dbReference>
<dbReference type="RefSeq" id="WP_089677636.1">
    <property type="nucleotide sequence ID" value="NZ_FNIV01000003.1"/>
</dbReference>
<dbReference type="InterPro" id="IPR006016">
    <property type="entry name" value="UspA"/>
</dbReference>
<evidence type="ECO:0000313" key="3">
    <source>
        <dbReference type="Proteomes" id="UP000199075"/>
    </source>
</evidence>
<evidence type="ECO:0000313" key="2">
    <source>
        <dbReference type="EMBL" id="SDO10433.1"/>
    </source>
</evidence>
<evidence type="ECO:0000259" key="1">
    <source>
        <dbReference type="Pfam" id="PF00582"/>
    </source>
</evidence>
<proteinExistence type="predicted"/>
<dbReference type="AlphaFoldDB" id="A0A1H0GU49"/>
<dbReference type="SUPFAM" id="SSF52402">
    <property type="entry name" value="Adenine nucleotide alpha hydrolases-like"/>
    <property type="match status" value="1"/>
</dbReference>
<dbReference type="Proteomes" id="UP000199075">
    <property type="component" value="Unassembled WGS sequence"/>
</dbReference>
<reference evidence="3" key="1">
    <citation type="submission" date="2016-10" db="EMBL/GenBank/DDBJ databases">
        <authorList>
            <person name="Varghese N."/>
            <person name="Submissions S."/>
        </authorList>
    </citation>
    <scope>NUCLEOTIDE SEQUENCE [LARGE SCALE GENOMIC DNA]</scope>
    <source>
        <strain evidence="3">CGMCC 1.6444</strain>
    </source>
</reference>
<keyword evidence="3" id="KW-1185">Reference proteome</keyword>
<dbReference type="STRING" id="419597.SAMN04487957_103353"/>
<accession>A0A1H0GU49</accession>
<gene>
    <name evidence="2" type="ORF">SAMN04487957_103353</name>
</gene>
<dbReference type="Pfam" id="PF00582">
    <property type="entry name" value="Usp"/>
    <property type="match status" value="1"/>
</dbReference>
<protein>
    <submittedName>
        <fullName evidence="2">Nucleotide-binding universal stress protein, UspA family</fullName>
    </submittedName>
</protein>
<dbReference type="OrthoDB" id="6361295at2"/>
<sequence length="265" mass="28581">MTPELPSTEPGRSTATGLTSDEALRVLALLDDSRQGLAALQAAAALAEQARAELVALFVEDLDLLACAAFPFSREVGASSGVARPLSSESLEASLARQMQRVQRALRLAAEGRALRHRLQVSRGQVASVALEEAGPGDVLVLGKAGLSARWGNRLGSTSQRLLLEAPCTVIIWDERHPPEPGPLRYFRGEVPALPWGETPEEAVRRHPLFLGREELAPMDAPALERFLARARRGALVITRARLITLLEQDVDLLARIPVPVVVVP</sequence>
<dbReference type="EMBL" id="FNIV01000003">
    <property type="protein sequence ID" value="SDO10433.1"/>
    <property type="molecule type" value="Genomic_DNA"/>
</dbReference>
<name>A0A1H0GU49_9GAMM</name>
<feature type="domain" description="UspA" evidence="1">
    <location>
        <begin position="25"/>
        <end position="172"/>
    </location>
</feature>
<organism evidence="2 3">
    <name type="scientific">Halomonas shengliensis</name>
    <dbReference type="NCBI Taxonomy" id="419597"/>
    <lineage>
        <taxon>Bacteria</taxon>
        <taxon>Pseudomonadati</taxon>
        <taxon>Pseudomonadota</taxon>
        <taxon>Gammaproteobacteria</taxon>
        <taxon>Oceanospirillales</taxon>
        <taxon>Halomonadaceae</taxon>
        <taxon>Halomonas</taxon>
    </lineage>
</organism>